<evidence type="ECO:0000313" key="7">
    <source>
        <dbReference type="EMBL" id="RZH69573.1"/>
    </source>
</evidence>
<evidence type="ECO:0000313" key="8">
    <source>
        <dbReference type="Proteomes" id="UP000292704"/>
    </source>
</evidence>
<evidence type="ECO:0000256" key="3">
    <source>
        <dbReference type="ARBA" id="ARBA00022989"/>
    </source>
</evidence>
<dbReference type="GO" id="GO:0005737">
    <property type="term" value="C:cytoplasm"/>
    <property type="evidence" value="ECO:0007669"/>
    <property type="project" value="TreeGrafter"/>
</dbReference>
<feature type="transmembrane region" description="Helical" evidence="5">
    <location>
        <begin position="486"/>
        <end position="505"/>
    </location>
</feature>
<protein>
    <submittedName>
        <fullName evidence="7">PDZ domain-containing protein</fullName>
    </submittedName>
</protein>
<dbReference type="SUPFAM" id="SSF50156">
    <property type="entry name" value="PDZ domain-like"/>
    <property type="match status" value="2"/>
</dbReference>
<dbReference type="CDD" id="cd06159">
    <property type="entry name" value="S2P-M50_PDZ_Arch"/>
    <property type="match status" value="1"/>
</dbReference>
<evidence type="ECO:0000259" key="6">
    <source>
        <dbReference type="PROSITE" id="PS50106"/>
    </source>
</evidence>
<feature type="domain" description="PDZ" evidence="6">
    <location>
        <begin position="225"/>
        <end position="265"/>
    </location>
</feature>
<organism evidence="7 8">
    <name type="scientific">Natrinema altunense</name>
    <dbReference type="NCBI Taxonomy" id="222984"/>
    <lineage>
        <taxon>Archaea</taxon>
        <taxon>Methanobacteriati</taxon>
        <taxon>Methanobacteriota</taxon>
        <taxon>Stenosarchaea group</taxon>
        <taxon>Halobacteria</taxon>
        <taxon>Halobacteriales</taxon>
        <taxon>Natrialbaceae</taxon>
        <taxon>Natrinema</taxon>
    </lineage>
</organism>
<comment type="caution">
    <text evidence="7">The sequence shown here is derived from an EMBL/GenBank/DDBJ whole genome shotgun (WGS) entry which is preliminary data.</text>
</comment>
<dbReference type="Pfam" id="PF02163">
    <property type="entry name" value="Peptidase_M50"/>
    <property type="match status" value="1"/>
</dbReference>
<feature type="transmembrane region" description="Helical" evidence="5">
    <location>
        <begin position="77"/>
        <end position="105"/>
    </location>
</feature>
<reference evidence="7 8" key="1">
    <citation type="submission" date="2019-02" db="EMBL/GenBank/DDBJ databases">
        <title>Genome analysis provides insights into bioremediation potentialities and Haloocin production by Natrinema altunense strain 4.1R isolated from Chott Douz in Tunisian desert.</title>
        <authorList>
            <person name="Najjari A."/>
            <person name="Youssef N."/>
            <person name="Ben Dhia O."/>
            <person name="Ferjani R."/>
            <person name="El Hidri D."/>
            <person name="Ouzari H.I."/>
            <person name="Cherif A."/>
        </authorList>
    </citation>
    <scope>NUCLEOTIDE SEQUENCE [LARGE SCALE GENOMIC DNA]</scope>
    <source>
        <strain evidence="7 8">4.1R</strain>
    </source>
</reference>
<dbReference type="OrthoDB" id="15212at2157"/>
<feature type="transmembrane region" description="Helical" evidence="5">
    <location>
        <begin position="209"/>
        <end position="230"/>
    </location>
</feature>
<name>A0A482Y543_9EURY</name>
<gene>
    <name evidence="7" type="ORF">ELS17_09230</name>
</gene>
<proteinExistence type="predicted"/>
<dbReference type="InterPro" id="IPR001478">
    <property type="entry name" value="PDZ"/>
</dbReference>
<dbReference type="PROSITE" id="PS50106">
    <property type="entry name" value="PDZ"/>
    <property type="match status" value="1"/>
</dbReference>
<dbReference type="Gene3D" id="2.30.42.10">
    <property type="match status" value="2"/>
</dbReference>
<dbReference type="GO" id="GO:0012505">
    <property type="term" value="C:endomembrane system"/>
    <property type="evidence" value="ECO:0007669"/>
    <property type="project" value="UniProtKB-SubCell"/>
</dbReference>
<evidence type="ECO:0000256" key="2">
    <source>
        <dbReference type="ARBA" id="ARBA00022692"/>
    </source>
</evidence>
<comment type="subcellular location">
    <subcellularLocation>
        <location evidence="1">Endomembrane system</location>
        <topology evidence="1">Multi-pass membrane protein</topology>
    </subcellularLocation>
</comment>
<dbReference type="GO" id="GO:0031293">
    <property type="term" value="P:membrane protein intracellular domain proteolysis"/>
    <property type="evidence" value="ECO:0007669"/>
    <property type="project" value="TreeGrafter"/>
</dbReference>
<feature type="transmembrane region" description="Helical" evidence="5">
    <location>
        <begin position="130"/>
        <end position="151"/>
    </location>
</feature>
<keyword evidence="2 5" id="KW-0812">Transmembrane</keyword>
<feature type="transmembrane region" description="Helical" evidence="5">
    <location>
        <begin position="19"/>
        <end position="37"/>
    </location>
</feature>
<dbReference type="AlphaFoldDB" id="A0A482Y543"/>
<dbReference type="PANTHER" id="PTHR13325">
    <property type="entry name" value="PROTEASE M50 MEMBRANE-BOUND TRANSCRIPTION FACTOR SITE 2 PROTEASE"/>
    <property type="match status" value="1"/>
</dbReference>
<dbReference type="EMBL" id="SHMR01000001">
    <property type="protein sequence ID" value="RZH69573.1"/>
    <property type="molecule type" value="Genomic_DNA"/>
</dbReference>
<dbReference type="Proteomes" id="UP000292704">
    <property type="component" value="Unassembled WGS sequence"/>
</dbReference>
<dbReference type="InterPro" id="IPR041489">
    <property type="entry name" value="PDZ_6"/>
</dbReference>
<dbReference type="InterPro" id="IPR008915">
    <property type="entry name" value="Peptidase_M50"/>
</dbReference>
<dbReference type="GO" id="GO:0016020">
    <property type="term" value="C:membrane"/>
    <property type="evidence" value="ECO:0007669"/>
    <property type="project" value="InterPro"/>
</dbReference>
<keyword evidence="4 5" id="KW-0472">Membrane</keyword>
<feature type="transmembrane region" description="Helical" evidence="5">
    <location>
        <begin position="587"/>
        <end position="608"/>
    </location>
</feature>
<evidence type="ECO:0000256" key="1">
    <source>
        <dbReference type="ARBA" id="ARBA00004127"/>
    </source>
</evidence>
<accession>A0A482Y543</accession>
<dbReference type="PANTHER" id="PTHR13325:SF3">
    <property type="entry name" value="MEMBRANE-BOUND TRANSCRIPTION FACTOR SITE-2 PROTEASE"/>
    <property type="match status" value="1"/>
</dbReference>
<dbReference type="STRING" id="222984.GCA_000731985_00830"/>
<keyword evidence="3 5" id="KW-1133">Transmembrane helix</keyword>
<dbReference type="InterPro" id="IPR036034">
    <property type="entry name" value="PDZ_sf"/>
</dbReference>
<feature type="transmembrane region" description="Helical" evidence="5">
    <location>
        <begin position="525"/>
        <end position="543"/>
    </location>
</feature>
<dbReference type="RefSeq" id="WP_130170381.1">
    <property type="nucleotide sequence ID" value="NZ_SHMR01000001.1"/>
</dbReference>
<dbReference type="Pfam" id="PF17820">
    <property type="entry name" value="PDZ_6"/>
    <property type="match status" value="1"/>
</dbReference>
<evidence type="ECO:0000256" key="5">
    <source>
        <dbReference type="SAM" id="Phobius"/>
    </source>
</evidence>
<dbReference type="SMART" id="SM00228">
    <property type="entry name" value="PDZ"/>
    <property type="match status" value="1"/>
</dbReference>
<sequence length="614" mass="64695">MDHGSLAVVSPPAIYGSELLTWVLIGLLLYWIAVIGLRNGGYLPEYIGTQGPILTFHTKRGRVLLDRLARPKRFWRAWSNFGVGIALVVMISMFAVLIRVAVIALSSPQSASSPARQPHNVLVIPGVNDFLPLSATPGIVFGLLVGLVVHEGGHGLLCRVEDIDIDSMGVAMLAFLPIGAFVEPDQESSKSASRGGQTRMFAAGVTNNFAITLLAFALLFGPIVGAIGVAPGAAVGGVAPDSPAADAGIEPNDRITAINGTAVEGNDDLATRLEAVDNEQVAVELNGERTVPVDRSLLVSTAMENGPTGLSVGDKIRAVDGQTVATERGFYDAVGDSERVTLTIEPADDGTDDRVEREVPVGAAVSVAADGPLEHEAGPTDETMVITRFDGERIQNYGDLAALLEDSEPDQRVSVAGYVGDERRTYTVTLDEHPRENSGFLGIQPVPGMSGVAVNDIGVQLYPADEYLGLLGGDGETRFGPLTESFLGKIGVALMLPVIGVSGAMPFNFAGFTGGVQNFYQAQGMLGAFGDGTVFLLANLLFWTGWINVQLGFFNCIPAFPLDGGHILRTSTEAIVSRLPIDATRGMVRTVTTAIGVTMLVSFVLLLFGPQLLG</sequence>
<dbReference type="GO" id="GO:0004222">
    <property type="term" value="F:metalloendopeptidase activity"/>
    <property type="evidence" value="ECO:0007669"/>
    <property type="project" value="InterPro"/>
</dbReference>
<dbReference type="InterPro" id="IPR001193">
    <property type="entry name" value="MBTPS2"/>
</dbReference>
<evidence type="ECO:0000256" key="4">
    <source>
        <dbReference type="ARBA" id="ARBA00023136"/>
    </source>
</evidence>